<dbReference type="CDD" id="cd00754">
    <property type="entry name" value="Ubl_MoaD"/>
    <property type="match status" value="1"/>
</dbReference>
<sequence>MYSIHYFASVREQLDCSEESIEATDAIATVADLVKLLAARGGAWTMLANRQQVLIAVNQAVSDHEQALTGNDEIAFFPPMTGG</sequence>
<dbReference type="PANTHER" id="PTHR33359:SF1">
    <property type="entry name" value="MOLYBDOPTERIN SYNTHASE SULFUR CARRIER SUBUNIT"/>
    <property type="match status" value="1"/>
</dbReference>
<dbReference type="InterPro" id="IPR012675">
    <property type="entry name" value="Beta-grasp_dom_sf"/>
</dbReference>
<protein>
    <recommendedName>
        <fullName evidence="3">Molybdopterin synthase sulfur carrier subunit</fullName>
    </recommendedName>
</protein>
<dbReference type="InterPro" id="IPR044672">
    <property type="entry name" value="MOCS2A"/>
</dbReference>
<dbReference type="GO" id="GO:0000166">
    <property type="term" value="F:nucleotide binding"/>
    <property type="evidence" value="ECO:0007669"/>
    <property type="project" value="UniProtKB-KW"/>
</dbReference>
<evidence type="ECO:0000313" key="5">
    <source>
        <dbReference type="Proteomes" id="UP000175669"/>
    </source>
</evidence>
<dbReference type="AlphaFoldDB" id="A0A1E8CN64"/>
<dbReference type="Gene3D" id="3.10.20.30">
    <property type="match status" value="1"/>
</dbReference>
<keyword evidence="1" id="KW-0547">Nucleotide-binding</keyword>
<gene>
    <name evidence="4" type="ORF">PHACT_01255</name>
</gene>
<dbReference type="SUPFAM" id="SSF54285">
    <property type="entry name" value="MoaD/ThiS"/>
    <property type="match status" value="1"/>
</dbReference>
<comment type="caution">
    <text evidence="4">The sequence shown here is derived from an EMBL/GenBank/DDBJ whole genome shotgun (WGS) entry which is preliminary data.</text>
</comment>
<dbReference type="Proteomes" id="UP000175669">
    <property type="component" value="Unassembled WGS sequence"/>
</dbReference>
<dbReference type="GO" id="GO:1990133">
    <property type="term" value="C:molybdopterin adenylyltransferase complex"/>
    <property type="evidence" value="ECO:0007669"/>
    <property type="project" value="TreeGrafter"/>
</dbReference>
<dbReference type="EMBL" id="MASR01000001">
    <property type="protein sequence ID" value="OFE13843.1"/>
    <property type="molecule type" value="Genomic_DNA"/>
</dbReference>
<dbReference type="NCBIfam" id="TIGR01682">
    <property type="entry name" value="moaD"/>
    <property type="match status" value="1"/>
</dbReference>
<evidence type="ECO:0000256" key="2">
    <source>
        <dbReference type="ARBA" id="ARBA00024200"/>
    </source>
</evidence>
<proteinExistence type="inferred from homology"/>
<reference evidence="5" key="1">
    <citation type="submission" date="2016-07" db="EMBL/GenBank/DDBJ databases">
        <authorList>
            <person name="Florea S."/>
            <person name="Webb J.S."/>
            <person name="Jaromczyk J."/>
            <person name="Schardl C.L."/>
        </authorList>
    </citation>
    <scope>NUCLEOTIDE SEQUENCE [LARGE SCALE GENOMIC DNA]</scope>
    <source>
        <strain evidence="5">KCTC 42131</strain>
    </source>
</reference>
<evidence type="ECO:0000256" key="1">
    <source>
        <dbReference type="ARBA" id="ARBA00022741"/>
    </source>
</evidence>
<dbReference type="RefSeq" id="WP_070118062.1">
    <property type="nucleotide sequence ID" value="NZ_CAXATG010000002.1"/>
</dbReference>
<accession>A0A1E8CN64</accession>
<keyword evidence="5" id="KW-1185">Reference proteome</keyword>
<organism evidence="4 5">
    <name type="scientific">Pseudohongiella acticola</name>
    <dbReference type="NCBI Taxonomy" id="1524254"/>
    <lineage>
        <taxon>Bacteria</taxon>
        <taxon>Pseudomonadati</taxon>
        <taxon>Pseudomonadota</taxon>
        <taxon>Gammaproteobacteria</taxon>
        <taxon>Pseudomonadales</taxon>
        <taxon>Pseudohongiellaceae</taxon>
        <taxon>Pseudohongiella</taxon>
    </lineage>
</organism>
<comment type="similarity">
    <text evidence="2">Belongs to the MoaD family.</text>
</comment>
<evidence type="ECO:0000313" key="4">
    <source>
        <dbReference type="EMBL" id="OFE13843.1"/>
    </source>
</evidence>
<dbReference type="InterPro" id="IPR003749">
    <property type="entry name" value="ThiS/MoaD-like"/>
</dbReference>
<dbReference type="PANTHER" id="PTHR33359">
    <property type="entry name" value="MOLYBDOPTERIN SYNTHASE SULFUR CARRIER SUBUNIT"/>
    <property type="match status" value="1"/>
</dbReference>
<evidence type="ECO:0000256" key="3">
    <source>
        <dbReference type="ARBA" id="ARBA00024247"/>
    </source>
</evidence>
<dbReference type="GO" id="GO:0006777">
    <property type="term" value="P:Mo-molybdopterin cofactor biosynthetic process"/>
    <property type="evidence" value="ECO:0007669"/>
    <property type="project" value="InterPro"/>
</dbReference>
<dbReference type="STRING" id="1524254.PHACT_01255"/>
<name>A0A1E8CN64_9GAMM</name>
<dbReference type="InterPro" id="IPR016155">
    <property type="entry name" value="Mopterin_synth/thiamin_S_b"/>
</dbReference>
<dbReference type="Pfam" id="PF02597">
    <property type="entry name" value="ThiS"/>
    <property type="match status" value="1"/>
</dbReference>